<feature type="domain" description="DNA-directed DNA polymerase family A palm" evidence="2">
    <location>
        <begin position="91"/>
        <end position="264"/>
    </location>
</feature>
<comment type="caution">
    <text evidence="3">The sequence shown here is derived from an EMBL/GenBank/DDBJ whole genome shotgun (WGS) entry which is preliminary data.</text>
</comment>
<dbReference type="Gene3D" id="3.30.70.370">
    <property type="match status" value="1"/>
</dbReference>
<dbReference type="PANTHER" id="PTHR10133">
    <property type="entry name" value="DNA POLYMERASE I"/>
    <property type="match status" value="1"/>
</dbReference>
<dbReference type="InterPro" id="IPR001098">
    <property type="entry name" value="DNA-dir_DNA_pol_A_palm_dom"/>
</dbReference>
<gene>
    <name evidence="3" type="ORF">EZS27_035125</name>
</gene>
<accession>A0A5J4PZT7</accession>
<dbReference type="Gene3D" id="1.10.150.20">
    <property type="entry name" value="5' to 3' exonuclease, C-terminal subdomain"/>
    <property type="match status" value="1"/>
</dbReference>
<dbReference type="EMBL" id="SNRY01005738">
    <property type="protein sequence ID" value="KAA6314229.1"/>
    <property type="molecule type" value="Genomic_DNA"/>
</dbReference>
<evidence type="ECO:0000256" key="1">
    <source>
        <dbReference type="ARBA" id="ARBA00022705"/>
    </source>
</evidence>
<dbReference type="PANTHER" id="PTHR10133:SF27">
    <property type="entry name" value="DNA POLYMERASE NU"/>
    <property type="match status" value="1"/>
</dbReference>
<dbReference type="Pfam" id="PF00476">
    <property type="entry name" value="DNA_pol_A"/>
    <property type="match status" value="1"/>
</dbReference>
<dbReference type="GO" id="GO:0006261">
    <property type="term" value="P:DNA-templated DNA replication"/>
    <property type="evidence" value="ECO:0007669"/>
    <property type="project" value="InterPro"/>
</dbReference>
<dbReference type="EC" id="2.7.7.7" evidence="3"/>
<dbReference type="SUPFAM" id="SSF56672">
    <property type="entry name" value="DNA/RNA polymerases"/>
    <property type="match status" value="1"/>
</dbReference>
<dbReference type="AlphaFoldDB" id="A0A5J4PZT7"/>
<keyword evidence="1" id="KW-0235">DNA replication</keyword>
<proteinExistence type="predicted"/>
<keyword evidence="3" id="KW-0808">Transferase</keyword>
<evidence type="ECO:0000313" key="3">
    <source>
        <dbReference type="EMBL" id="KAA6314229.1"/>
    </source>
</evidence>
<keyword evidence="3" id="KW-0548">Nucleotidyltransferase</keyword>
<reference evidence="3" key="1">
    <citation type="submission" date="2019-03" db="EMBL/GenBank/DDBJ databases">
        <title>Single cell metagenomics reveals metabolic interactions within the superorganism composed of flagellate Streblomastix strix and complex community of Bacteroidetes bacteria on its surface.</title>
        <authorList>
            <person name="Treitli S.C."/>
            <person name="Kolisko M."/>
            <person name="Husnik F."/>
            <person name="Keeling P."/>
            <person name="Hampl V."/>
        </authorList>
    </citation>
    <scope>NUCLEOTIDE SEQUENCE</scope>
    <source>
        <strain evidence="3">STM</strain>
    </source>
</reference>
<dbReference type="GO" id="GO:0003887">
    <property type="term" value="F:DNA-directed DNA polymerase activity"/>
    <property type="evidence" value="ECO:0007669"/>
    <property type="project" value="UniProtKB-EC"/>
</dbReference>
<dbReference type="InterPro" id="IPR043502">
    <property type="entry name" value="DNA/RNA_pol_sf"/>
</dbReference>
<name>A0A5J4PZT7_9ZZZZ</name>
<dbReference type="GO" id="GO:0003677">
    <property type="term" value="F:DNA binding"/>
    <property type="evidence" value="ECO:0007669"/>
    <property type="project" value="InterPro"/>
</dbReference>
<sequence>MPENEQFQKDWLRKKGYRIINSLMNTFKNHRDSDEVCKLIYEMMRNKQDLDSLFFMISQWGGRDKTYPFYFGFGTITSRITMRQPSLQNMRRANRSIIKADLGKKLLYIDYSQFEAGILASLSDDKELINLYNIDIYKDLAKFVFNDESEEGRKNAKIIFYRYMYGDKTLNIKAKEYFNKFGSLKKFVSQVEIDMQKNSSIGTSLGNFRNATSKESTWALSHKIQATASLIFKKALIRVYKEVNDAEFLIPMHDAALYQVNDAAYGSSKEKIETIFKDEFKKACPQITPKVNIGNW</sequence>
<evidence type="ECO:0000259" key="2">
    <source>
        <dbReference type="SMART" id="SM00482"/>
    </source>
</evidence>
<organism evidence="3">
    <name type="scientific">termite gut metagenome</name>
    <dbReference type="NCBI Taxonomy" id="433724"/>
    <lineage>
        <taxon>unclassified sequences</taxon>
        <taxon>metagenomes</taxon>
        <taxon>organismal metagenomes</taxon>
    </lineage>
</organism>
<dbReference type="InterPro" id="IPR002298">
    <property type="entry name" value="DNA_polymerase_A"/>
</dbReference>
<protein>
    <submittedName>
        <fullName evidence="3">DNA polymerase I</fullName>
        <ecNumber evidence="3">2.7.7.7</ecNumber>
    </submittedName>
</protein>
<dbReference type="GO" id="GO:0006302">
    <property type="term" value="P:double-strand break repair"/>
    <property type="evidence" value="ECO:0007669"/>
    <property type="project" value="TreeGrafter"/>
</dbReference>
<dbReference type="SMART" id="SM00482">
    <property type="entry name" value="POLAc"/>
    <property type="match status" value="1"/>
</dbReference>